<proteinExistence type="predicted"/>
<dbReference type="Proteomes" id="UP001281147">
    <property type="component" value="Unassembled WGS sequence"/>
</dbReference>
<sequence>MAQRDGDGFGEKLATGCEECAAMMYDVFFARVPQSRWPDKSLAECRFEDELMDIEPQFDGESH</sequence>
<organism evidence="1 2">
    <name type="scientific">Vermiconidia calcicola</name>
    <dbReference type="NCBI Taxonomy" id="1690605"/>
    <lineage>
        <taxon>Eukaryota</taxon>
        <taxon>Fungi</taxon>
        <taxon>Dikarya</taxon>
        <taxon>Ascomycota</taxon>
        <taxon>Pezizomycotina</taxon>
        <taxon>Dothideomycetes</taxon>
        <taxon>Dothideomycetidae</taxon>
        <taxon>Mycosphaerellales</taxon>
        <taxon>Extremaceae</taxon>
        <taxon>Vermiconidia</taxon>
    </lineage>
</organism>
<gene>
    <name evidence="1" type="ORF">LTR37_003598</name>
</gene>
<protein>
    <submittedName>
        <fullName evidence="1">Uncharacterized protein</fullName>
    </submittedName>
</protein>
<accession>A0ACC3NRY1</accession>
<keyword evidence="2" id="KW-1185">Reference proteome</keyword>
<reference evidence="1" key="1">
    <citation type="submission" date="2023-07" db="EMBL/GenBank/DDBJ databases">
        <title>Black Yeasts Isolated from many extreme environments.</title>
        <authorList>
            <person name="Coleine C."/>
            <person name="Stajich J.E."/>
            <person name="Selbmann L."/>
        </authorList>
    </citation>
    <scope>NUCLEOTIDE SEQUENCE</scope>
    <source>
        <strain evidence="1">CCFEE 5714</strain>
    </source>
</reference>
<evidence type="ECO:0000313" key="2">
    <source>
        <dbReference type="Proteomes" id="UP001281147"/>
    </source>
</evidence>
<evidence type="ECO:0000313" key="1">
    <source>
        <dbReference type="EMBL" id="KAK3720549.1"/>
    </source>
</evidence>
<dbReference type="EMBL" id="JAUTXU010000021">
    <property type="protein sequence ID" value="KAK3720549.1"/>
    <property type="molecule type" value="Genomic_DNA"/>
</dbReference>
<comment type="caution">
    <text evidence="1">The sequence shown here is derived from an EMBL/GenBank/DDBJ whole genome shotgun (WGS) entry which is preliminary data.</text>
</comment>
<name>A0ACC3NRY1_9PEZI</name>